<dbReference type="CDD" id="cd21683">
    <property type="entry name" value="SMP_C2CD2L"/>
    <property type="match status" value="1"/>
</dbReference>
<feature type="compositionally biased region" description="Basic residues" evidence="1">
    <location>
        <begin position="638"/>
        <end position="647"/>
    </location>
</feature>
<dbReference type="Ensembl" id="ENSCMIT00000015261.1">
    <property type="protein sequence ID" value="ENSCMIP00000014948.1"/>
    <property type="gene ID" value="ENSCMIG00000007334.1"/>
</dbReference>
<evidence type="ECO:0000259" key="3">
    <source>
        <dbReference type="Pfam" id="PF18696"/>
    </source>
</evidence>
<keyword evidence="2" id="KW-0812">Transmembrane</keyword>
<evidence type="ECO:0000256" key="2">
    <source>
        <dbReference type="SAM" id="Phobius"/>
    </source>
</evidence>
<accession>A0A4W3HDF2</accession>
<dbReference type="GeneTree" id="ENSGT00530000063764"/>
<dbReference type="OMA" id="SWAFKDC"/>
<feature type="compositionally biased region" description="Polar residues" evidence="1">
    <location>
        <begin position="529"/>
        <end position="539"/>
    </location>
</feature>
<dbReference type="Proteomes" id="UP000314986">
    <property type="component" value="Unassembled WGS sequence"/>
</dbReference>
<feature type="compositionally biased region" description="Basic and acidic residues" evidence="1">
    <location>
        <begin position="541"/>
        <end position="553"/>
    </location>
</feature>
<dbReference type="InterPro" id="IPR039934">
    <property type="entry name" value="C2CD2/C2CD2L"/>
</dbReference>
<dbReference type="AlphaFoldDB" id="A0A4W3HDF2"/>
<dbReference type="InterPro" id="IPR040885">
    <property type="entry name" value="SMP_C2CD2L"/>
</dbReference>
<dbReference type="InParanoid" id="A0A4W3HDF2"/>
<feature type="region of interest" description="Disordered" evidence="1">
    <location>
        <begin position="529"/>
        <end position="591"/>
    </location>
</feature>
<feature type="transmembrane region" description="Helical" evidence="2">
    <location>
        <begin position="20"/>
        <end position="41"/>
    </location>
</feature>
<sequence length="673" mass="73103">MVVPWGVFGSSDSLTGFHHMAWIALLLLFVASVITVLTWLLQYSLGIFRRSEQRGDHHHLPPNLGSWTSLLRQENVSEPGLKRLLTSLFAFKSFRDNWQASWIKALNDQACRIGSSLQISFEEGPQLPASATITSLTCTEQSNQSMVLCCHLVVDTIQFAVSITQQSPAAVSMDPYHVVLAPLQMEICLEEAEVGGLLVTWCFKEPPALSLTVTPKIQRGRTEGKADVSTIAELIEDTVISTSPAMLLNLKAHGAMSSILIHIPLPSPPSMFGPSAFLPPVVFRVIFPTGVGELCCVLELDGPLQSKRTRPVTPTSSSTGTEAEWSDELLLNAGIVLFLAATILGQSAIPVDRSRHSPARRQTFPLFPPLFLFQMVYVGPRESKSSPSLAPLRATITPTKKVEMDRMVMPDGTIVTTVTTIQSRPKMDGKIDSPTRSPSKVEVTEKRSVTVDDSPVNVTANHLANGLDPVVETAIRQLTESAKKPTKKTPTKRSTLIISGVSKAPIDQEEMALSVGYAASMDASLQSDPGWTGLPQCSSPKDLDSAKSTDSLHRRQRSSQDLDEAATSDISDRPSVDDVESETGSTGALETRSLKDHKVGFLRSGTKLLFRRRSKQKEAGLSHSHDDLSNPSEGSVGSRKKSGSFSRKIIKRFSFKSKSKASANGNPTATPEN</sequence>
<name>A0A4W3HDF2_CALMI</name>
<dbReference type="PANTHER" id="PTHR21119:SF8">
    <property type="entry name" value="PHOSPHOLIPID TRANSFER PROTEIN C2CD2L"/>
    <property type="match status" value="1"/>
</dbReference>
<dbReference type="Pfam" id="PF18696">
    <property type="entry name" value="SMP_C2CD2L"/>
    <property type="match status" value="1"/>
</dbReference>
<feature type="compositionally biased region" description="Basic and acidic residues" evidence="1">
    <location>
        <begin position="616"/>
        <end position="628"/>
    </location>
</feature>
<reference evidence="5" key="1">
    <citation type="journal article" date="2006" name="Science">
        <title>Ancient noncoding elements conserved in the human genome.</title>
        <authorList>
            <person name="Venkatesh B."/>
            <person name="Kirkness E.F."/>
            <person name="Loh Y.H."/>
            <person name="Halpern A.L."/>
            <person name="Lee A.P."/>
            <person name="Johnson J."/>
            <person name="Dandona N."/>
            <person name="Viswanathan L.D."/>
            <person name="Tay A."/>
            <person name="Venter J.C."/>
            <person name="Strausberg R.L."/>
            <person name="Brenner S."/>
        </authorList>
    </citation>
    <scope>NUCLEOTIDE SEQUENCE [LARGE SCALE GENOMIC DNA]</scope>
</reference>
<reference evidence="5" key="3">
    <citation type="journal article" date="2014" name="Nature">
        <title>Elephant shark genome provides unique insights into gnathostome evolution.</title>
        <authorList>
            <consortium name="International Elephant Shark Genome Sequencing Consortium"/>
            <person name="Venkatesh B."/>
            <person name="Lee A.P."/>
            <person name="Ravi V."/>
            <person name="Maurya A.K."/>
            <person name="Lian M.M."/>
            <person name="Swann J.B."/>
            <person name="Ohta Y."/>
            <person name="Flajnik M.F."/>
            <person name="Sutoh Y."/>
            <person name="Kasahara M."/>
            <person name="Hoon S."/>
            <person name="Gangu V."/>
            <person name="Roy S.W."/>
            <person name="Irimia M."/>
            <person name="Korzh V."/>
            <person name="Kondrychyn I."/>
            <person name="Lim Z.W."/>
            <person name="Tay B.H."/>
            <person name="Tohari S."/>
            <person name="Kong K.W."/>
            <person name="Ho S."/>
            <person name="Lorente-Galdos B."/>
            <person name="Quilez J."/>
            <person name="Marques-Bonet T."/>
            <person name="Raney B.J."/>
            <person name="Ingham P.W."/>
            <person name="Tay A."/>
            <person name="Hillier L.W."/>
            <person name="Minx P."/>
            <person name="Boehm T."/>
            <person name="Wilson R.K."/>
            <person name="Brenner S."/>
            <person name="Warren W.C."/>
        </authorList>
    </citation>
    <scope>NUCLEOTIDE SEQUENCE [LARGE SCALE GENOMIC DNA]</scope>
</reference>
<reference evidence="5" key="2">
    <citation type="journal article" date="2007" name="PLoS Biol.">
        <title>Survey sequencing and comparative analysis of the elephant shark (Callorhinchus milii) genome.</title>
        <authorList>
            <person name="Venkatesh B."/>
            <person name="Kirkness E.F."/>
            <person name="Loh Y.H."/>
            <person name="Halpern A.L."/>
            <person name="Lee A.P."/>
            <person name="Johnson J."/>
            <person name="Dandona N."/>
            <person name="Viswanathan L.D."/>
            <person name="Tay A."/>
            <person name="Venter J.C."/>
            <person name="Strausberg R.L."/>
            <person name="Brenner S."/>
        </authorList>
    </citation>
    <scope>NUCLEOTIDE SEQUENCE [LARGE SCALE GENOMIC DNA]</scope>
</reference>
<dbReference type="GO" id="GO:0008526">
    <property type="term" value="F:phosphatidylinositol transfer activity"/>
    <property type="evidence" value="ECO:0007669"/>
    <property type="project" value="TreeGrafter"/>
</dbReference>
<keyword evidence="2" id="KW-0472">Membrane</keyword>
<feature type="region of interest" description="Disordered" evidence="1">
    <location>
        <begin position="612"/>
        <end position="647"/>
    </location>
</feature>
<feature type="domain" description="Synaptotagmin-like mitochondrial and lipid-binding" evidence="3">
    <location>
        <begin position="98"/>
        <end position="246"/>
    </location>
</feature>
<reference evidence="4" key="4">
    <citation type="submission" date="2025-08" db="UniProtKB">
        <authorList>
            <consortium name="Ensembl"/>
        </authorList>
    </citation>
    <scope>IDENTIFICATION</scope>
</reference>
<evidence type="ECO:0000313" key="5">
    <source>
        <dbReference type="Proteomes" id="UP000314986"/>
    </source>
</evidence>
<evidence type="ECO:0000256" key="1">
    <source>
        <dbReference type="SAM" id="MobiDB-lite"/>
    </source>
</evidence>
<reference evidence="4" key="5">
    <citation type="submission" date="2025-09" db="UniProtKB">
        <authorList>
            <consortium name="Ensembl"/>
        </authorList>
    </citation>
    <scope>IDENTIFICATION</scope>
</reference>
<evidence type="ECO:0000313" key="4">
    <source>
        <dbReference type="Ensembl" id="ENSCMIP00000014948.1"/>
    </source>
</evidence>
<dbReference type="GO" id="GO:0035774">
    <property type="term" value="P:positive regulation of insulin secretion involved in cellular response to glucose stimulus"/>
    <property type="evidence" value="ECO:0007669"/>
    <property type="project" value="TreeGrafter"/>
</dbReference>
<keyword evidence="5" id="KW-1185">Reference proteome</keyword>
<organism evidence="4 5">
    <name type="scientific">Callorhinchus milii</name>
    <name type="common">Ghost shark</name>
    <dbReference type="NCBI Taxonomy" id="7868"/>
    <lineage>
        <taxon>Eukaryota</taxon>
        <taxon>Metazoa</taxon>
        <taxon>Chordata</taxon>
        <taxon>Craniata</taxon>
        <taxon>Vertebrata</taxon>
        <taxon>Chondrichthyes</taxon>
        <taxon>Holocephali</taxon>
        <taxon>Chimaeriformes</taxon>
        <taxon>Callorhinchidae</taxon>
        <taxon>Callorhinchus</taxon>
    </lineage>
</organism>
<keyword evidence="2" id="KW-1133">Transmembrane helix</keyword>
<dbReference type="GO" id="GO:0035091">
    <property type="term" value="F:phosphatidylinositol binding"/>
    <property type="evidence" value="ECO:0007669"/>
    <property type="project" value="TreeGrafter"/>
</dbReference>
<gene>
    <name evidence="4" type="primary">c2cd2l</name>
</gene>
<dbReference type="PANTHER" id="PTHR21119">
    <property type="entry name" value="C2 DOMAIN-CONTAINING PROTEIN"/>
    <property type="match status" value="1"/>
</dbReference>
<dbReference type="GO" id="GO:0098592">
    <property type="term" value="C:cytoplasmic side of apical plasma membrane"/>
    <property type="evidence" value="ECO:0007669"/>
    <property type="project" value="TreeGrafter"/>
</dbReference>
<proteinExistence type="predicted"/>
<protein>
    <submittedName>
        <fullName evidence="4">C2cd2 like</fullName>
    </submittedName>
</protein>